<proteinExistence type="predicted"/>
<reference evidence="2 3" key="1">
    <citation type="submission" date="2020-08" db="EMBL/GenBank/DDBJ databases">
        <title>Sequencing the genomes of 1000 actinobacteria strains.</title>
        <authorList>
            <person name="Klenk H.-P."/>
        </authorList>
    </citation>
    <scope>NUCLEOTIDE SEQUENCE [LARGE SCALE GENOMIC DNA]</scope>
    <source>
        <strain evidence="2 3">DSM 45518</strain>
    </source>
</reference>
<keyword evidence="3" id="KW-1185">Reference proteome</keyword>
<evidence type="ECO:0000313" key="3">
    <source>
        <dbReference type="Proteomes" id="UP000542742"/>
    </source>
</evidence>
<evidence type="ECO:0000313" key="2">
    <source>
        <dbReference type="EMBL" id="MBB4691798.1"/>
    </source>
</evidence>
<evidence type="ECO:0000256" key="1">
    <source>
        <dbReference type="SAM" id="MobiDB-lite"/>
    </source>
</evidence>
<dbReference type="AlphaFoldDB" id="A0A7W7CNH1"/>
<dbReference type="SUPFAM" id="SSF53474">
    <property type="entry name" value="alpha/beta-Hydrolases"/>
    <property type="match status" value="1"/>
</dbReference>
<feature type="compositionally biased region" description="Basic residues" evidence="1">
    <location>
        <begin position="1"/>
        <end position="12"/>
    </location>
</feature>
<accession>A0A7W7CNH1</accession>
<gene>
    <name evidence="2" type="ORF">BKA14_001946</name>
</gene>
<organism evidence="2 3">
    <name type="scientific">Paractinoplanes abujensis</name>
    <dbReference type="NCBI Taxonomy" id="882441"/>
    <lineage>
        <taxon>Bacteria</taxon>
        <taxon>Bacillati</taxon>
        <taxon>Actinomycetota</taxon>
        <taxon>Actinomycetes</taxon>
        <taxon>Micromonosporales</taxon>
        <taxon>Micromonosporaceae</taxon>
        <taxon>Paractinoplanes</taxon>
    </lineage>
</organism>
<dbReference type="InterPro" id="IPR029058">
    <property type="entry name" value="AB_hydrolase_fold"/>
</dbReference>
<protein>
    <submittedName>
        <fullName evidence="2">Pimeloyl-ACP methyl ester carboxylesterase</fullName>
    </submittedName>
</protein>
<dbReference type="EMBL" id="JACHMF010000001">
    <property type="protein sequence ID" value="MBB4691798.1"/>
    <property type="molecule type" value="Genomic_DNA"/>
</dbReference>
<sequence>MAIQRPRHRRAHPSPPPAGTPTTLVKARRRQAVPPGYADQCAVAAIDIDSGHHVHLEQPAETARIIPDTVSGTP</sequence>
<dbReference type="Proteomes" id="UP000542742">
    <property type="component" value="Unassembled WGS sequence"/>
</dbReference>
<name>A0A7W7CNH1_9ACTN</name>
<dbReference type="Gene3D" id="3.40.50.1820">
    <property type="entry name" value="alpha/beta hydrolase"/>
    <property type="match status" value="1"/>
</dbReference>
<comment type="caution">
    <text evidence="2">The sequence shown here is derived from an EMBL/GenBank/DDBJ whole genome shotgun (WGS) entry which is preliminary data.</text>
</comment>
<feature type="region of interest" description="Disordered" evidence="1">
    <location>
        <begin position="1"/>
        <end position="24"/>
    </location>
</feature>